<dbReference type="GO" id="GO:0006352">
    <property type="term" value="P:DNA-templated transcription initiation"/>
    <property type="evidence" value="ECO:0007669"/>
    <property type="project" value="InterPro"/>
</dbReference>
<reference evidence="8 9" key="1">
    <citation type="journal article" date="2016" name="Nat. Commun.">
        <title>Thousands of microbial genomes shed light on interconnected biogeochemical processes in an aquifer system.</title>
        <authorList>
            <person name="Anantharaman K."/>
            <person name="Brown C.T."/>
            <person name="Hug L.A."/>
            <person name="Sharon I."/>
            <person name="Castelle C.J."/>
            <person name="Probst A.J."/>
            <person name="Thomas B.C."/>
            <person name="Singh A."/>
            <person name="Wilkins M.J."/>
            <person name="Karaoz U."/>
            <person name="Brodie E.L."/>
            <person name="Williams K.H."/>
            <person name="Hubbard S.S."/>
            <person name="Banfield J.F."/>
        </authorList>
    </citation>
    <scope>NUCLEOTIDE SEQUENCE [LARGE SCALE GENOMIC DNA]</scope>
</reference>
<feature type="domain" description="RNA polymerase sigma-70 region 2" evidence="6">
    <location>
        <begin position="30"/>
        <end position="95"/>
    </location>
</feature>
<dbReference type="Pfam" id="PF08281">
    <property type="entry name" value="Sigma70_r4_2"/>
    <property type="match status" value="1"/>
</dbReference>
<sequence length="189" mass="22100">MMEAFTDRHTIQKLALRMKQGDLVAASRVYELLMRQTYGFYVSRIRDREHAQDLTQDVFMRLVRSIQQYDASKGDFVVWYWKMVRNMLIDFFRKGKTSAITDIESLPESAIPAGDKDVTEELDEKNRRSLLYECLQGLEEEERELFELRFISELPYSDIAAIVGKNEGALRVAVNRIKKKLEAIVKDHT</sequence>
<dbReference type="PANTHER" id="PTHR43133">
    <property type="entry name" value="RNA POLYMERASE ECF-TYPE SIGMA FACTO"/>
    <property type="match status" value="1"/>
</dbReference>
<dbReference type="Proteomes" id="UP000177029">
    <property type="component" value="Unassembled WGS sequence"/>
</dbReference>
<comment type="caution">
    <text evidence="8">The sequence shown here is derived from an EMBL/GenBank/DDBJ whole genome shotgun (WGS) entry which is preliminary data.</text>
</comment>
<gene>
    <name evidence="8" type="ORF">A2755_00480</name>
</gene>
<evidence type="ECO:0000256" key="4">
    <source>
        <dbReference type="ARBA" id="ARBA00023125"/>
    </source>
</evidence>
<evidence type="ECO:0000256" key="5">
    <source>
        <dbReference type="ARBA" id="ARBA00023163"/>
    </source>
</evidence>
<dbReference type="InterPro" id="IPR013325">
    <property type="entry name" value="RNA_pol_sigma_r2"/>
</dbReference>
<keyword evidence="2" id="KW-0805">Transcription regulation</keyword>
<dbReference type="PANTHER" id="PTHR43133:SF8">
    <property type="entry name" value="RNA POLYMERASE SIGMA FACTOR HI_1459-RELATED"/>
    <property type="match status" value="1"/>
</dbReference>
<comment type="similarity">
    <text evidence="1">Belongs to the sigma-70 factor family. ECF subfamily.</text>
</comment>
<dbReference type="InterPro" id="IPR013324">
    <property type="entry name" value="RNA_pol_sigma_r3/r4-like"/>
</dbReference>
<accession>A0A1F8DTN0</accession>
<dbReference type="NCBIfam" id="TIGR02937">
    <property type="entry name" value="sigma70-ECF"/>
    <property type="match status" value="1"/>
</dbReference>
<evidence type="ECO:0000313" key="9">
    <source>
        <dbReference type="Proteomes" id="UP000177029"/>
    </source>
</evidence>
<evidence type="ECO:0000256" key="2">
    <source>
        <dbReference type="ARBA" id="ARBA00023015"/>
    </source>
</evidence>
<evidence type="ECO:0000256" key="1">
    <source>
        <dbReference type="ARBA" id="ARBA00010641"/>
    </source>
</evidence>
<dbReference type="AlphaFoldDB" id="A0A1F8DTN0"/>
<name>A0A1F8DTN0_9BACT</name>
<dbReference type="InterPro" id="IPR013249">
    <property type="entry name" value="RNA_pol_sigma70_r4_t2"/>
</dbReference>
<dbReference type="EMBL" id="MGIP01000006">
    <property type="protein sequence ID" value="OGM91812.1"/>
    <property type="molecule type" value="Genomic_DNA"/>
</dbReference>
<evidence type="ECO:0000259" key="7">
    <source>
        <dbReference type="Pfam" id="PF08281"/>
    </source>
</evidence>
<evidence type="ECO:0000256" key="3">
    <source>
        <dbReference type="ARBA" id="ARBA00023082"/>
    </source>
</evidence>
<dbReference type="Gene3D" id="1.10.10.10">
    <property type="entry name" value="Winged helix-like DNA-binding domain superfamily/Winged helix DNA-binding domain"/>
    <property type="match status" value="1"/>
</dbReference>
<keyword evidence="4" id="KW-0238">DNA-binding</keyword>
<protein>
    <recommendedName>
        <fullName evidence="10">RNA polymerase sigma-70 region 2 domain-containing protein</fullName>
    </recommendedName>
</protein>
<dbReference type="SUPFAM" id="SSF88946">
    <property type="entry name" value="Sigma2 domain of RNA polymerase sigma factors"/>
    <property type="match status" value="1"/>
</dbReference>
<dbReference type="GO" id="GO:0016987">
    <property type="term" value="F:sigma factor activity"/>
    <property type="evidence" value="ECO:0007669"/>
    <property type="project" value="UniProtKB-KW"/>
</dbReference>
<feature type="domain" description="RNA polymerase sigma factor 70 region 4 type 2" evidence="7">
    <location>
        <begin position="130"/>
        <end position="181"/>
    </location>
</feature>
<dbReference type="InterPro" id="IPR014284">
    <property type="entry name" value="RNA_pol_sigma-70_dom"/>
</dbReference>
<proteinExistence type="inferred from homology"/>
<dbReference type="InterPro" id="IPR036388">
    <property type="entry name" value="WH-like_DNA-bd_sf"/>
</dbReference>
<dbReference type="STRING" id="1802555.A2755_00480"/>
<dbReference type="Gene3D" id="1.10.1740.10">
    <property type="match status" value="1"/>
</dbReference>
<evidence type="ECO:0000313" key="8">
    <source>
        <dbReference type="EMBL" id="OGM91812.1"/>
    </source>
</evidence>
<dbReference type="InterPro" id="IPR007627">
    <property type="entry name" value="RNA_pol_sigma70_r2"/>
</dbReference>
<keyword evidence="5" id="KW-0804">Transcription</keyword>
<dbReference type="Pfam" id="PF04542">
    <property type="entry name" value="Sigma70_r2"/>
    <property type="match status" value="1"/>
</dbReference>
<dbReference type="InterPro" id="IPR039425">
    <property type="entry name" value="RNA_pol_sigma-70-like"/>
</dbReference>
<keyword evidence="3" id="KW-0731">Sigma factor</keyword>
<evidence type="ECO:0008006" key="10">
    <source>
        <dbReference type="Google" id="ProtNLM"/>
    </source>
</evidence>
<dbReference type="SUPFAM" id="SSF88659">
    <property type="entry name" value="Sigma3 and sigma4 domains of RNA polymerase sigma factors"/>
    <property type="match status" value="1"/>
</dbReference>
<evidence type="ECO:0000259" key="6">
    <source>
        <dbReference type="Pfam" id="PF04542"/>
    </source>
</evidence>
<organism evidence="8 9">
    <name type="scientific">Candidatus Wolfebacteria bacterium RIFCSPHIGHO2_01_FULL_48_22</name>
    <dbReference type="NCBI Taxonomy" id="1802555"/>
    <lineage>
        <taxon>Bacteria</taxon>
        <taxon>Candidatus Wolfeibacteriota</taxon>
    </lineage>
</organism>
<dbReference type="GO" id="GO:0003677">
    <property type="term" value="F:DNA binding"/>
    <property type="evidence" value="ECO:0007669"/>
    <property type="project" value="UniProtKB-KW"/>
</dbReference>